<dbReference type="Proteomes" id="UP000499080">
    <property type="component" value="Unassembled WGS sequence"/>
</dbReference>
<evidence type="ECO:0000256" key="1">
    <source>
        <dbReference type="SAM" id="MobiDB-lite"/>
    </source>
</evidence>
<feature type="region of interest" description="Disordered" evidence="1">
    <location>
        <begin position="1"/>
        <end position="59"/>
    </location>
</feature>
<dbReference type="EMBL" id="BGPR01000634">
    <property type="protein sequence ID" value="GBM29376.1"/>
    <property type="molecule type" value="Genomic_DNA"/>
</dbReference>
<proteinExistence type="predicted"/>
<comment type="caution">
    <text evidence="2">The sequence shown here is derived from an EMBL/GenBank/DDBJ whole genome shotgun (WGS) entry which is preliminary data.</text>
</comment>
<accession>A0A4Y2EMZ2</accession>
<reference evidence="2 3" key="1">
    <citation type="journal article" date="2019" name="Sci. Rep.">
        <title>Orb-weaving spider Araneus ventricosus genome elucidates the spidroin gene catalogue.</title>
        <authorList>
            <person name="Kono N."/>
            <person name="Nakamura H."/>
            <person name="Ohtoshi R."/>
            <person name="Moran D.A.P."/>
            <person name="Shinohara A."/>
            <person name="Yoshida Y."/>
            <person name="Fujiwara M."/>
            <person name="Mori M."/>
            <person name="Tomita M."/>
            <person name="Arakawa K."/>
        </authorList>
    </citation>
    <scope>NUCLEOTIDE SEQUENCE [LARGE SCALE GENOMIC DNA]</scope>
</reference>
<dbReference type="AlphaFoldDB" id="A0A4Y2EMZ2"/>
<gene>
    <name evidence="2" type="ORF">AVEN_176007_1</name>
</gene>
<name>A0A4Y2EMZ2_ARAVE</name>
<keyword evidence="3" id="KW-1185">Reference proteome</keyword>
<evidence type="ECO:0000313" key="3">
    <source>
        <dbReference type="Proteomes" id="UP000499080"/>
    </source>
</evidence>
<feature type="compositionally biased region" description="Basic and acidic residues" evidence="1">
    <location>
        <begin position="47"/>
        <end position="59"/>
    </location>
</feature>
<feature type="non-terminal residue" evidence="2">
    <location>
        <position position="59"/>
    </location>
</feature>
<protein>
    <submittedName>
        <fullName evidence="2">Uncharacterized protein</fullName>
    </submittedName>
</protein>
<evidence type="ECO:0000313" key="2">
    <source>
        <dbReference type="EMBL" id="GBM29376.1"/>
    </source>
</evidence>
<sequence>MTKTTPELAPPSPSFQSGLEPGTLWPQCRDLTTRPPLPYNIRRKAVKREDRETRKEKGV</sequence>
<organism evidence="2 3">
    <name type="scientific">Araneus ventricosus</name>
    <name type="common">Orbweaver spider</name>
    <name type="synonym">Epeira ventricosa</name>
    <dbReference type="NCBI Taxonomy" id="182803"/>
    <lineage>
        <taxon>Eukaryota</taxon>
        <taxon>Metazoa</taxon>
        <taxon>Ecdysozoa</taxon>
        <taxon>Arthropoda</taxon>
        <taxon>Chelicerata</taxon>
        <taxon>Arachnida</taxon>
        <taxon>Araneae</taxon>
        <taxon>Araneomorphae</taxon>
        <taxon>Entelegynae</taxon>
        <taxon>Araneoidea</taxon>
        <taxon>Araneidae</taxon>
        <taxon>Araneus</taxon>
    </lineage>
</organism>